<reference evidence="3" key="2">
    <citation type="submission" date="2014-08" db="EMBL/GenBank/DDBJ databases">
        <authorList>
            <person name="Moulin L."/>
        </authorList>
    </citation>
    <scope>NUCLEOTIDE SEQUENCE [LARGE SCALE GENOMIC DNA]</scope>
</reference>
<organism evidence="1 3">
    <name type="scientific">Mesorhizobium plurifarium</name>
    <dbReference type="NCBI Taxonomy" id="69974"/>
    <lineage>
        <taxon>Bacteria</taxon>
        <taxon>Pseudomonadati</taxon>
        <taxon>Pseudomonadota</taxon>
        <taxon>Alphaproteobacteria</taxon>
        <taxon>Hyphomicrobiales</taxon>
        <taxon>Phyllobacteriaceae</taxon>
        <taxon>Mesorhizobium</taxon>
    </lineage>
</organism>
<dbReference type="AlphaFoldDB" id="A0A090DVQ7"/>
<dbReference type="EMBL" id="CCNB01000006">
    <property type="protein sequence ID" value="CDX30860.1"/>
    <property type="molecule type" value="Genomic_DNA"/>
</dbReference>
<keyword evidence="3" id="KW-1185">Reference proteome</keyword>
<evidence type="ECO:0000313" key="4">
    <source>
        <dbReference type="Proteomes" id="UP000046373"/>
    </source>
</evidence>
<gene>
    <name evidence="1" type="ORF">MPL3356_280002</name>
    <name evidence="2" type="ORF">MPLDJ20_140066</name>
</gene>
<dbReference type="Proteomes" id="UP000045285">
    <property type="component" value="Unassembled WGS sequence"/>
</dbReference>
<dbReference type="Proteomes" id="UP000046373">
    <property type="component" value="Unassembled WGS sequence"/>
</dbReference>
<accession>A0A090DVQ7</accession>
<dbReference type="EMBL" id="CCMZ01000021">
    <property type="protein sequence ID" value="CDX18485.1"/>
    <property type="molecule type" value="Genomic_DNA"/>
</dbReference>
<evidence type="ECO:0000313" key="2">
    <source>
        <dbReference type="EMBL" id="CDX30860.1"/>
    </source>
</evidence>
<protein>
    <submittedName>
        <fullName evidence="1">Uncharacterized protein</fullName>
    </submittedName>
</protein>
<evidence type="ECO:0000313" key="3">
    <source>
        <dbReference type="Proteomes" id="UP000045285"/>
    </source>
</evidence>
<proteinExistence type="predicted"/>
<evidence type="ECO:0000313" key="1">
    <source>
        <dbReference type="EMBL" id="CDX18485.1"/>
    </source>
</evidence>
<sequence>MTIEAKYGGVGNQKSGVAVSVLRAVNRSSIRRHSLDWHLDNEGMTDEQEDLCEPASYRREGIHGLLRIPRLQEQSSVSR</sequence>
<reference evidence="1 4" key="1">
    <citation type="submission" date="2014-08" db="EMBL/GenBank/DDBJ databases">
        <authorList>
            <person name="Moulin Lionel"/>
        </authorList>
    </citation>
    <scope>NUCLEOTIDE SEQUENCE [LARGE SCALE GENOMIC DNA]</scope>
</reference>
<name>A0A090DVQ7_MESPL</name>